<dbReference type="InterPro" id="IPR002372">
    <property type="entry name" value="PQQ_rpt_dom"/>
</dbReference>
<dbReference type="RefSeq" id="WP_344378522.1">
    <property type="nucleotide sequence ID" value="NZ_BAAASQ010000022.1"/>
</dbReference>
<feature type="signal peptide" evidence="1">
    <location>
        <begin position="1"/>
        <end position="21"/>
    </location>
</feature>
<evidence type="ECO:0000313" key="3">
    <source>
        <dbReference type="EMBL" id="MFC4961065.1"/>
    </source>
</evidence>
<sequence>MKRWKLLSTLLACLAILPLLLETDLTKVHHPLVPGLREAWHATVRSDDSATTYASDRYLVTPSQHGNGLTVWQIATGQQVSEIPKINDLRNFKPEEIRIVDTTMVVAWGGTEDDTVLLRGYEVSTGRQLWHRSFTQKRRDFRSPVALTDQAAVIFSSSPVEARAFEIHTGIPLWSLPTSEPLKTTSAVFTYSNRSFFVFRWDRQIRGLVTLASLDPFSGTRRWQRLIPMPTDPETHSATGDPFGLNLVTSPGGDIAVNINETHQLYAADGRLLGEGANEIWSLTSLNSMLYASIRNQTRGEYDPSQLRAIRVKDGKTLWERESYAHSLEPWGSALVGQTRQDWPMPIFIEQVTADNGYTSHIPLAASIFHTDLIGIGGRFMVTREDTALEQRPLGDADVHWSVLTVYSTTPPQKNWYPALAGLRPSDWPNACNLLHADVLASQANYTAVPQRRSILGIQLPHPAACTYVPKQGNAPLIRLSIEWIAPSEKMADQLIRSRTALARVSAKEIRQLGPQRISYTEEPPSGVVYAVYVRVGTAVVRITTTPTDRSLAENASTAVMRSGDE</sequence>
<dbReference type="SUPFAM" id="SSF50998">
    <property type="entry name" value="Quinoprotein alcohol dehydrogenase-like"/>
    <property type="match status" value="1"/>
</dbReference>
<evidence type="ECO:0000256" key="1">
    <source>
        <dbReference type="SAM" id="SignalP"/>
    </source>
</evidence>
<comment type="caution">
    <text evidence="3">The sequence shown here is derived from an EMBL/GenBank/DDBJ whole genome shotgun (WGS) entry which is preliminary data.</text>
</comment>
<dbReference type="Proteomes" id="UP001595834">
    <property type="component" value="Unassembled WGS sequence"/>
</dbReference>
<keyword evidence="4" id="KW-1185">Reference proteome</keyword>
<protein>
    <submittedName>
        <fullName evidence="3">PQQ-binding-like beta-propeller repeat protein</fullName>
    </submittedName>
</protein>
<organism evidence="3 4">
    <name type="scientific">Streptomyces mauvecolor</name>
    <dbReference type="NCBI Taxonomy" id="58345"/>
    <lineage>
        <taxon>Bacteria</taxon>
        <taxon>Bacillati</taxon>
        <taxon>Actinomycetota</taxon>
        <taxon>Actinomycetes</taxon>
        <taxon>Kitasatosporales</taxon>
        <taxon>Streptomycetaceae</taxon>
        <taxon>Streptomyces</taxon>
    </lineage>
</organism>
<feature type="chain" id="PRO_5045062873" evidence="1">
    <location>
        <begin position="22"/>
        <end position="566"/>
    </location>
</feature>
<dbReference type="InterPro" id="IPR011047">
    <property type="entry name" value="Quinoprotein_ADH-like_sf"/>
</dbReference>
<dbReference type="Pfam" id="PF13360">
    <property type="entry name" value="PQQ_2"/>
    <property type="match status" value="1"/>
</dbReference>
<gene>
    <name evidence="3" type="ORF">ACFPFX_32725</name>
</gene>
<dbReference type="InterPro" id="IPR015943">
    <property type="entry name" value="WD40/YVTN_repeat-like_dom_sf"/>
</dbReference>
<evidence type="ECO:0000313" key="4">
    <source>
        <dbReference type="Proteomes" id="UP001595834"/>
    </source>
</evidence>
<feature type="domain" description="Pyrrolo-quinoline quinone repeat" evidence="2">
    <location>
        <begin position="121"/>
        <end position="320"/>
    </location>
</feature>
<evidence type="ECO:0000259" key="2">
    <source>
        <dbReference type="Pfam" id="PF13360"/>
    </source>
</evidence>
<dbReference type="EMBL" id="JBHSIZ010000041">
    <property type="protein sequence ID" value="MFC4961065.1"/>
    <property type="molecule type" value="Genomic_DNA"/>
</dbReference>
<proteinExistence type="predicted"/>
<reference evidence="4" key="1">
    <citation type="journal article" date="2019" name="Int. J. Syst. Evol. Microbiol.">
        <title>The Global Catalogue of Microorganisms (GCM) 10K type strain sequencing project: providing services to taxonomists for standard genome sequencing and annotation.</title>
        <authorList>
            <consortium name="The Broad Institute Genomics Platform"/>
            <consortium name="The Broad Institute Genome Sequencing Center for Infectious Disease"/>
            <person name="Wu L."/>
            <person name="Ma J."/>
        </authorList>
    </citation>
    <scope>NUCLEOTIDE SEQUENCE [LARGE SCALE GENOMIC DNA]</scope>
    <source>
        <strain evidence="4">CCM 7224</strain>
    </source>
</reference>
<dbReference type="Gene3D" id="2.130.10.10">
    <property type="entry name" value="YVTN repeat-like/Quinoprotein amine dehydrogenase"/>
    <property type="match status" value="1"/>
</dbReference>
<name>A0ABV9V0C8_9ACTN</name>
<accession>A0ABV9V0C8</accession>
<keyword evidence="1" id="KW-0732">Signal</keyword>